<dbReference type="CDD" id="cd24142">
    <property type="entry name" value="ACL4-like"/>
    <property type="match status" value="1"/>
</dbReference>
<dbReference type="InterPro" id="IPR011990">
    <property type="entry name" value="TPR-like_helical_dom_sf"/>
</dbReference>
<evidence type="ECO:0000256" key="2">
    <source>
        <dbReference type="SAM" id="MobiDB-lite"/>
    </source>
</evidence>
<keyword evidence="4" id="KW-1185">Reference proteome</keyword>
<protein>
    <recommendedName>
        <fullName evidence="5">TPR domain-containing protein</fullName>
    </recommendedName>
</protein>
<evidence type="ECO:0000313" key="3">
    <source>
        <dbReference type="EMBL" id="KAJ9607942.1"/>
    </source>
</evidence>
<feature type="region of interest" description="Disordered" evidence="2">
    <location>
        <begin position="1"/>
        <end position="34"/>
    </location>
</feature>
<gene>
    <name evidence="3" type="ORF">H2200_008021</name>
</gene>
<dbReference type="AlphaFoldDB" id="A0AA38X6V6"/>
<feature type="region of interest" description="Disordered" evidence="2">
    <location>
        <begin position="279"/>
        <end position="298"/>
    </location>
</feature>
<feature type="compositionally biased region" description="Acidic residues" evidence="2">
    <location>
        <begin position="405"/>
        <end position="440"/>
    </location>
</feature>
<evidence type="ECO:0000256" key="1">
    <source>
        <dbReference type="SAM" id="Coils"/>
    </source>
</evidence>
<evidence type="ECO:0008006" key="5">
    <source>
        <dbReference type="Google" id="ProtNLM"/>
    </source>
</evidence>
<sequence length="457" mass="50978">MAKTKTKNNSKQKDILRSTSAPLVKSSPKKSQKSIEDLLTEAAELLEQSQPELALPLAEEALQRLEDERRQRDSSQVQDEIDIEELLLLAAQGRPTLPPALVLNAEILVALGDVDPARRNFTLATQIDKDGALISAEPWLWLAQLCEEGGRESIRYFEQACEVLRNEIEVLEDAVNEMTNNPDGEAGTRRVLDEKKSKLADALCAMAEVYMTDLSWETDAEARCETLVTEAVAVCPDDLSAGVLQTLASVRISQERFDEARTALKRSLDIWYKAIPSPEESVANGTSDAEPAPEDDLRKPDFATRVSLTRLLMEVQLEQLALSVLEGLVREDDQSVECWYLGGWCQVLIAQKPDVASETKLKSQRTARTWLENCLRLYRIQDYDDDRLRDHANELVNGLKVELAADGEMDEDGDDGWEDVDEQDDGDDEDEDVDLEIEDDVNGHAASKTSDGDVEMT</sequence>
<keyword evidence="1" id="KW-0175">Coiled coil</keyword>
<proteinExistence type="predicted"/>
<accession>A0AA38X6V6</accession>
<dbReference type="SUPFAM" id="SSF48452">
    <property type="entry name" value="TPR-like"/>
    <property type="match status" value="1"/>
</dbReference>
<reference evidence="3" key="1">
    <citation type="submission" date="2022-10" db="EMBL/GenBank/DDBJ databases">
        <title>Culturing micro-colonial fungi from biological soil crusts in the Mojave desert and describing Neophaeococcomyces mojavensis, and introducing the new genera and species Taxawa tesnikishii.</title>
        <authorList>
            <person name="Kurbessoian T."/>
            <person name="Stajich J.E."/>
        </authorList>
    </citation>
    <scope>NUCLEOTIDE SEQUENCE</scope>
    <source>
        <strain evidence="3">TK_41</strain>
    </source>
</reference>
<name>A0AA38X6V6_9EURO</name>
<dbReference type="Proteomes" id="UP001172673">
    <property type="component" value="Unassembled WGS sequence"/>
</dbReference>
<evidence type="ECO:0000313" key="4">
    <source>
        <dbReference type="Proteomes" id="UP001172673"/>
    </source>
</evidence>
<feature type="coiled-coil region" evidence="1">
    <location>
        <begin position="154"/>
        <end position="181"/>
    </location>
</feature>
<comment type="caution">
    <text evidence="3">The sequence shown here is derived from an EMBL/GenBank/DDBJ whole genome shotgun (WGS) entry which is preliminary data.</text>
</comment>
<dbReference type="EMBL" id="JAPDRK010000011">
    <property type="protein sequence ID" value="KAJ9607942.1"/>
    <property type="molecule type" value="Genomic_DNA"/>
</dbReference>
<organism evidence="3 4">
    <name type="scientific">Cladophialophora chaetospira</name>
    <dbReference type="NCBI Taxonomy" id="386627"/>
    <lineage>
        <taxon>Eukaryota</taxon>
        <taxon>Fungi</taxon>
        <taxon>Dikarya</taxon>
        <taxon>Ascomycota</taxon>
        <taxon>Pezizomycotina</taxon>
        <taxon>Eurotiomycetes</taxon>
        <taxon>Chaetothyriomycetidae</taxon>
        <taxon>Chaetothyriales</taxon>
        <taxon>Herpotrichiellaceae</taxon>
        <taxon>Cladophialophora</taxon>
    </lineage>
</organism>
<dbReference type="Gene3D" id="1.25.40.10">
    <property type="entry name" value="Tetratricopeptide repeat domain"/>
    <property type="match status" value="1"/>
</dbReference>
<feature type="compositionally biased region" description="Basic residues" evidence="2">
    <location>
        <begin position="1"/>
        <end position="10"/>
    </location>
</feature>
<feature type="region of interest" description="Disordered" evidence="2">
    <location>
        <begin position="404"/>
        <end position="457"/>
    </location>
</feature>